<dbReference type="AlphaFoldDB" id="A0A1I3FL92"/>
<keyword evidence="2" id="KW-1185">Reference proteome</keyword>
<proteinExistence type="predicted"/>
<dbReference type="OrthoDB" id="3268903at2"/>
<organism evidence="1 2">
    <name type="scientific">Nocardioides psychrotolerans</name>
    <dbReference type="NCBI Taxonomy" id="1005945"/>
    <lineage>
        <taxon>Bacteria</taxon>
        <taxon>Bacillati</taxon>
        <taxon>Actinomycetota</taxon>
        <taxon>Actinomycetes</taxon>
        <taxon>Propionibacteriales</taxon>
        <taxon>Nocardioidaceae</taxon>
        <taxon>Nocardioides</taxon>
    </lineage>
</organism>
<name>A0A1I3FL92_9ACTN</name>
<dbReference type="Proteomes" id="UP000198649">
    <property type="component" value="Unassembled WGS sequence"/>
</dbReference>
<dbReference type="InterPro" id="IPR034660">
    <property type="entry name" value="DinB/YfiT-like"/>
</dbReference>
<dbReference type="RefSeq" id="WP_091111761.1">
    <property type="nucleotide sequence ID" value="NZ_BKAF01000006.1"/>
</dbReference>
<protein>
    <submittedName>
        <fullName evidence="1">TIGR03085 family protein</fullName>
    </submittedName>
</protein>
<gene>
    <name evidence="1" type="ORF">SAMN05216561_10525</name>
</gene>
<dbReference type="NCBIfam" id="TIGR03085">
    <property type="entry name" value="TIGR03085 family metal-binding protein"/>
    <property type="match status" value="1"/>
</dbReference>
<dbReference type="InterPro" id="IPR017519">
    <property type="entry name" value="CHP03085"/>
</dbReference>
<accession>A0A1I3FL92</accession>
<reference evidence="1 2" key="1">
    <citation type="submission" date="2016-10" db="EMBL/GenBank/DDBJ databases">
        <authorList>
            <person name="de Groot N.N."/>
        </authorList>
    </citation>
    <scope>NUCLEOTIDE SEQUENCE [LARGE SCALE GENOMIC DNA]</scope>
    <source>
        <strain evidence="1 2">CGMCC 1.11156</strain>
    </source>
</reference>
<sequence>MRSPTLARRERHDLCDLALVLGEDAPTLCGEWTAKELVAHLLVREHSPLGALGIAVETFARLTDRAMARLGRRDFAVLVEQLREPGLTPYALWPVEVLGNTLEYLVHHEDLRRAQTDWQPRENTPADDDAIWTAIRIGGRALVRPAGVPVRIRRADTGKEVTLRGGAEPVTIIGSPTEVTLFLFGRRQLHDVTFEGPTEKVAALRRAALGF</sequence>
<dbReference type="InterPro" id="IPR017517">
    <property type="entry name" value="Maleyloyr_isom"/>
</dbReference>
<dbReference type="EMBL" id="FOQG01000005">
    <property type="protein sequence ID" value="SFI11681.1"/>
    <property type="molecule type" value="Genomic_DNA"/>
</dbReference>
<dbReference type="SUPFAM" id="SSF109854">
    <property type="entry name" value="DinB/YfiT-like putative metalloenzymes"/>
    <property type="match status" value="1"/>
</dbReference>
<dbReference type="STRING" id="1005945.SAMN05216561_10525"/>
<evidence type="ECO:0000313" key="1">
    <source>
        <dbReference type="EMBL" id="SFI11681.1"/>
    </source>
</evidence>
<evidence type="ECO:0000313" key="2">
    <source>
        <dbReference type="Proteomes" id="UP000198649"/>
    </source>
</evidence>
<dbReference type="NCBIfam" id="TIGR03083">
    <property type="entry name" value="maleylpyruvate isomerase family mycothiol-dependent enzyme"/>
    <property type="match status" value="1"/>
</dbReference>